<gene>
    <name evidence="3" type="ORF">MNOR_LOCUS21542</name>
</gene>
<name>A0AAV2R727_MEGNR</name>
<dbReference type="InterPro" id="IPR016186">
    <property type="entry name" value="C-type_lectin-like/link_sf"/>
</dbReference>
<dbReference type="Pfam" id="PF00059">
    <property type="entry name" value="Lectin_C"/>
    <property type="match status" value="1"/>
</dbReference>
<dbReference type="SUPFAM" id="SSF56436">
    <property type="entry name" value="C-type lectin-like"/>
    <property type="match status" value="1"/>
</dbReference>
<dbReference type="Proteomes" id="UP001497623">
    <property type="component" value="Unassembled WGS sequence"/>
</dbReference>
<keyword evidence="4" id="KW-1185">Reference proteome</keyword>
<protein>
    <recommendedName>
        <fullName evidence="2">C-type lectin domain-containing protein</fullName>
    </recommendedName>
</protein>
<dbReference type="PROSITE" id="PS50041">
    <property type="entry name" value="C_TYPE_LECTIN_2"/>
    <property type="match status" value="1"/>
</dbReference>
<organism evidence="3 4">
    <name type="scientific">Meganyctiphanes norvegica</name>
    <name type="common">Northern krill</name>
    <name type="synonym">Thysanopoda norvegica</name>
    <dbReference type="NCBI Taxonomy" id="48144"/>
    <lineage>
        <taxon>Eukaryota</taxon>
        <taxon>Metazoa</taxon>
        <taxon>Ecdysozoa</taxon>
        <taxon>Arthropoda</taxon>
        <taxon>Crustacea</taxon>
        <taxon>Multicrustacea</taxon>
        <taxon>Malacostraca</taxon>
        <taxon>Eumalacostraca</taxon>
        <taxon>Eucarida</taxon>
        <taxon>Euphausiacea</taxon>
        <taxon>Euphausiidae</taxon>
        <taxon>Meganyctiphanes</taxon>
    </lineage>
</organism>
<reference evidence="3 4" key="1">
    <citation type="submission" date="2024-05" db="EMBL/GenBank/DDBJ databases">
        <authorList>
            <person name="Wallberg A."/>
        </authorList>
    </citation>
    <scope>NUCLEOTIDE SEQUENCE [LARGE SCALE GENOMIC DNA]</scope>
</reference>
<dbReference type="CDD" id="cd00037">
    <property type="entry name" value="CLECT"/>
    <property type="match status" value="1"/>
</dbReference>
<dbReference type="EMBL" id="CAXKWB010017429">
    <property type="protein sequence ID" value="CAL4118849.1"/>
    <property type="molecule type" value="Genomic_DNA"/>
</dbReference>
<evidence type="ECO:0000313" key="3">
    <source>
        <dbReference type="EMBL" id="CAL4118849.1"/>
    </source>
</evidence>
<dbReference type="InterPro" id="IPR001304">
    <property type="entry name" value="C-type_lectin-like"/>
</dbReference>
<evidence type="ECO:0000259" key="2">
    <source>
        <dbReference type="PROSITE" id="PS50041"/>
    </source>
</evidence>
<feature type="chain" id="PRO_5043976989" description="C-type lectin domain-containing protein" evidence="1">
    <location>
        <begin position="19"/>
        <end position="176"/>
    </location>
</feature>
<accession>A0AAV2R727</accession>
<proteinExistence type="predicted"/>
<feature type="signal peptide" evidence="1">
    <location>
        <begin position="1"/>
        <end position="18"/>
    </location>
</feature>
<feature type="domain" description="C-type lectin" evidence="2">
    <location>
        <begin position="35"/>
        <end position="163"/>
    </location>
</feature>
<dbReference type="SMART" id="SM00034">
    <property type="entry name" value="CLECT"/>
    <property type="match status" value="1"/>
</dbReference>
<dbReference type="Gene3D" id="3.10.100.10">
    <property type="entry name" value="Mannose-Binding Protein A, subunit A"/>
    <property type="match status" value="1"/>
</dbReference>
<dbReference type="AlphaFoldDB" id="A0AAV2R727"/>
<comment type="caution">
    <text evidence="3">The sequence shown here is derived from an EMBL/GenBank/DDBJ whole genome shotgun (WGS) entry which is preliminary data.</text>
</comment>
<dbReference type="InterPro" id="IPR016187">
    <property type="entry name" value="CTDL_fold"/>
</dbReference>
<evidence type="ECO:0000256" key="1">
    <source>
        <dbReference type="SAM" id="SignalP"/>
    </source>
</evidence>
<evidence type="ECO:0000313" key="4">
    <source>
        <dbReference type="Proteomes" id="UP001497623"/>
    </source>
</evidence>
<sequence length="176" mass="19656">MLLLYAIVATAGAGVTFANEDGTGIACPPLSVNIGGEYCATFSTTSGSWYDMEAYCNQLGTSLAKLESVDFHYYLAKYIYDNGLQHQEWWVGGTDKDHEGNWVYPDLTPVKMGTPFWGYSYGGLFNNQDPSGGTLKNCMALCKEYWHDAGDLKCTSHHKGICGYYQYPYENIKWDL</sequence>
<keyword evidence="1" id="KW-0732">Signal</keyword>